<evidence type="ECO:0000259" key="6">
    <source>
        <dbReference type="PROSITE" id="PS51007"/>
    </source>
</evidence>
<dbReference type="EMBL" id="FNGE01000008">
    <property type="protein sequence ID" value="SDL26567.1"/>
    <property type="molecule type" value="Genomic_DNA"/>
</dbReference>
<sequence>MKLAILTVAVAASAALLVACAPEMRASTAAQDYATYCASCHGASGRGDGPAATGLTPRPADLTTISARHGGTFPRLQVLGWITGYTMGRSESHMPVYGQLLDGERIMYDAGDGNPTPTPARIVGLVEYLERLQK</sequence>
<evidence type="ECO:0000256" key="5">
    <source>
        <dbReference type="SAM" id="SignalP"/>
    </source>
</evidence>
<organism evidence="7 8">
    <name type="scientific">Paracoccus chinensis</name>
    <dbReference type="NCBI Taxonomy" id="525640"/>
    <lineage>
        <taxon>Bacteria</taxon>
        <taxon>Pseudomonadati</taxon>
        <taxon>Pseudomonadota</taxon>
        <taxon>Alphaproteobacteria</taxon>
        <taxon>Rhodobacterales</taxon>
        <taxon>Paracoccaceae</taxon>
        <taxon>Paracoccus</taxon>
    </lineage>
</organism>
<keyword evidence="8" id="KW-1185">Reference proteome</keyword>
<proteinExistence type="predicted"/>
<gene>
    <name evidence="7" type="ORF">SAMN04487971_10866</name>
</gene>
<dbReference type="GO" id="GO:0020037">
    <property type="term" value="F:heme binding"/>
    <property type="evidence" value="ECO:0007669"/>
    <property type="project" value="InterPro"/>
</dbReference>
<accession>A0A1G9IN49</accession>
<feature type="chain" id="PRO_5011506947" evidence="5">
    <location>
        <begin position="22"/>
        <end position="134"/>
    </location>
</feature>
<evidence type="ECO:0000256" key="1">
    <source>
        <dbReference type="ARBA" id="ARBA00022617"/>
    </source>
</evidence>
<feature type="signal peptide" evidence="5">
    <location>
        <begin position="1"/>
        <end position="21"/>
    </location>
</feature>
<dbReference type="Pfam" id="PF00034">
    <property type="entry name" value="Cytochrom_C"/>
    <property type="match status" value="1"/>
</dbReference>
<dbReference type="GO" id="GO:0046872">
    <property type="term" value="F:metal ion binding"/>
    <property type="evidence" value="ECO:0007669"/>
    <property type="project" value="UniProtKB-KW"/>
</dbReference>
<dbReference type="Proteomes" id="UP000199555">
    <property type="component" value="Unassembled WGS sequence"/>
</dbReference>
<dbReference type="PROSITE" id="PS51007">
    <property type="entry name" value="CYTC"/>
    <property type="match status" value="1"/>
</dbReference>
<reference evidence="8" key="1">
    <citation type="submission" date="2016-10" db="EMBL/GenBank/DDBJ databases">
        <authorList>
            <person name="Varghese N."/>
            <person name="Submissions S."/>
        </authorList>
    </citation>
    <scope>NUCLEOTIDE SEQUENCE [LARGE SCALE GENOMIC DNA]</scope>
    <source>
        <strain evidence="8">CGMCC 1.7655</strain>
    </source>
</reference>
<dbReference type="PROSITE" id="PS51257">
    <property type="entry name" value="PROKAR_LIPOPROTEIN"/>
    <property type="match status" value="1"/>
</dbReference>
<dbReference type="Gene3D" id="1.10.760.10">
    <property type="entry name" value="Cytochrome c-like domain"/>
    <property type="match status" value="1"/>
</dbReference>
<feature type="domain" description="Cytochrome c" evidence="6">
    <location>
        <begin position="24"/>
        <end position="133"/>
    </location>
</feature>
<dbReference type="STRING" id="525640.SAMN04487971_10866"/>
<evidence type="ECO:0000256" key="4">
    <source>
        <dbReference type="PROSITE-ProRule" id="PRU00433"/>
    </source>
</evidence>
<evidence type="ECO:0000256" key="3">
    <source>
        <dbReference type="ARBA" id="ARBA00023004"/>
    </source>
</evidence>
<keyword evidence="1 4" id="KW-0349">Heme</keyword>
<dbReference type="SUPFAM" id="SSF46626">
    <property type="entry name" value="Cytochrome c"/>
    <property type="match status" value="1"/>
</dbReference>
<dbReference type="RefSeq" id="WP_090755384.1">
    <property type="nucleotide sequence ID" value="NZ_FNGE01000008.1"/>
</dbReference>
<evidence type="ECO:0000256" key="2">
    <source>
        <dbReference type="ARBA" id="ARBA00022723"/>
    </source>
</evidence>
<dbReference type="GO" id="GO:0009055">
    <property type="term" value="F:electron transfer activity"/>
    <property type="evidence" value="ECO:0007669"/>
    <property type="project" value="InterPro"/>
</dbReference>
<dbReference type="AlphaFoldDB" id="A0A1G9IN49"/>
<evidence type="ECO:0000313" key="7">
    <source>
        <dbReference type="EMBL" id="SDL26567.1"/>
    </source>
</evidence>
<dbReference type="InterPro" id="IPR036909">
    <property type="entry name" value="Cyt_c-like_dom_sf"/>
</dbReference>
<protein>
    <submittedName>
        <fullName evidence="7">Cytochrome c</fullName>
    </submittedName>
</protein>
<name>A0A1G9IN49_9RHOB</name>
<evidence type="ECO:0000313" key="8">
    <source>
        <dbReference type="Proteomes" id="UP000199555"/>
    </source>
</evidence>
<keyword evidence="3 4" id="KW-0408">Iron</keyword>
<dbReference type="InterPro" id="IPR009056">
    <property type="entry name" value="Cyt_c-like_dom"/>
</dbReference>
<keyword evidence="5" id="KW-0732">Signal</keyword>
<dbReference type="OrthoDB" id="5514238at2"/>
<keyword evidence="2 4" id="KW-0479">Metal-binding</keyword>